<evidence type="ECO:0000313" key="4">
    <source>
        <dbReference type="Proteomes" id="UP000078560"/>
    </source>
</evidence>
<feature type="compositionally biased region" description="Low complexity" evidence="1">
    <location>
        <begin position="343"/>
        <end position="355"/>
    </location>
</feature>
<dbReference type="AlphaFoldDB" id="A0A1A8WHQ8"/>
<feature type="compositionally biased region" description="Polar residues" evidence="1">
    <location>
        <begin position="226"/>
        <end position="239"/>
    </location>
</feature>
<feature type="compositionally biased region" description="Polar residues" evidence="1">
    <location>
        <begin position="278"/>
        <end position="290"/>
    </location>
</feature>
<feature type="compositionally biased region" description="Polar residues" evidence="1">
    <location>
        <begin position="202"/>
        <end position="219"/>
    </location>
</feature>
<feature type="compositionally biased region" description="Polar residues" evidence="1">
    <location>
        <begin position="173"/>
        <end position="195"/>
    </location>
</feature>
<feature type="compositionally biased region" description="Low complexity" evidence="1">
    <location>
        <begin position="242"/>
        <end position="256"/>
    </location>
</feature>
<sequence>MAVKVSFSEKSQSKTCMDEYFDIDPVIEKKLDDVNKTDENEDIFLEKCNDLRKYLESYNAQYKHCFDDEASYYFVHNRSLMDTALIRCTNYEKRLEESKSEQQAQVNKADEPGESHAEEEDSTKVALLGENKIETSEDCTDATCKSKELEDQKKPQREGANSGEPESKGELNTLETSQGLTLSHSPLSANQLQSGNEDHSSTFHTTEGTSLNDVPNISSKVDETGNTKTLLTDSPSTPVKESVPLRSPSSSSATIRESPDDLVNQIDPIPKGSVTGAPLSQSSVKQSSPGQLADVEEVAPINPILSTAEFPTIGSFLTPADGESNGLSLPPGVPSFHDQPALGGSSSSEGLSSDSVQAPPAPQPLHHSQSEEIPIKTYIIIILVILAIILLSILLFRVK</sequence>
<protein>
    <submittedName>
        <fullName evidence="3">PIR Superfamily Protein</fullName>
    </submittedName>
</protein>
<keyword evidence="2" id="KW-0812">Transmembrane</keyword>
<keyword evidence="2" id="KW-0472">Membrane</keyword>
<feature type="compositionally biased region" description="Basic and acidic residues" evidence="1">
    <location>
        <begin position="144"/>
        <end position="157"/>
    </location>
</feature>
<accession>A0A1A8WHQ8</accession>
<proteinExistence type="predicted"/>
<gene>
    <name evidence="3" type="ORF">POVCU2_0067100</name>
</gene>
<name>A0A1A8WHQ8_PLAOA</name>
<keyword evidence="2" id="KW-1133">Transmembrane helix</keyword>
<feature type="region of interest" description="Disordered" evidence="1">
    <location>
        <begin position="98"/>
        <end position="292"/>
    </location>
</feature>
<feature type="transmembrane region" description="Helical" evidence="2">
    <location>
        <begin position="378"/>
        <end position="396"/>
    </location>
</feature>
<organism evidence="3 4">
    <name type="scientific">Plasmodium ovale curtisi</name>
    <dbReference type="NCBI Taxonomy" id="864141"/>
    <lineage>
        <taxon>Eukaryota</taxon>
        <taxon>Sar</taxon>
        <taxon>Alveolata</taxon>
        <taxon>Apicomplexa</taxon>
        <taxon>Aconoidasida</taxon>
        <taxon>Haemosporida</taxon>
        <taxon>Plasmodiidae</taxon>
        <taxon>Plasmodium</taxon>
        <taxon>Plasmodium (Plasmodium)</taxon>
    </lineage>
</organism>
<reference evidence="4" key="1">
    <citation type="submission" date="2016-05" db="EMBL/GenBank/DDBJ databases">
        <authorList>
            <person name="Naeem Raeece"/>
        </authorList>
    </citation>
    <scope>NUCLEOTIDE SEQUENCE [LARGE SCALE GENOMIC DNA]</scope>
</reference>
<dbReference type="Proteomes" id="UP000078560">
    <property type="component" value="Unassembled WGS sequence"/>
</dbReference>
<evidence type="ECO:0000256" key="2">
    <source>
        <dbReference type="SAM" id="Phobius"/>
    </source>
</evidence>
<evidence type="ECO:0000313" key="3">
    <source>
        <dbReference type="EMBL" id="SBS91361.1"/>
    </source>
</evidence>
<feature type="region of interest" description="Disordered" evidence="1">
    <location>
        <begin position="321"/>
        <end position="368"/>
    </location>
</feature>
<dbReference type="EMBL" id="FLQU01001093">
    <property type="protein sequence ID" value="SBS91361.1"/>
    <property type="molecule type" value="Genomic_DNA"/>
</dbReference>
<evidence type="ECO:0000256" key="1">
    <source>
        <dbReference type="SAM" id="MobiDB-lite"/>
    </source>
</evidence>